<keyword evidence="2" id="KW-1185">Reference proteome</keyword>
<accession>A0ABQ1F9G9</accession>
<dbReference type="Proteomes" id="UP000603317">
    <property type="component" value="Unassembled WGS sequence"/>
</dbReference>
<evidence type="ECO:0000313" key="1">
    <source>
        <dbReference type="EMBL" id="GGA03204.1"/>
    </source>
</evidence>
<dbReference type="EMBL" id="BMID01000001">
    <property type="protein sequence ID" value="GGA03204.1"/>
    <property type="molecule type" value="Genomic_DNA"/>
</dbReference>
<proteinExistence type="predicted"/>
<organism evidence="1 2">
    <name type="scientific">Blastomonas marina</name>
    <dbReference type="NCBI Taxonomy" id="1867408"/>
    <lineage>
        <taxon>Bacteria</taxon>
        <taxon>Pseudomonadati</taxon>
        <taxon>Pseudomonadota</taxon>
        <taxon>Alphaproteobacteria</taxon>
        <taxon>Sphingomonadales</taxon>
        <taxon>Sphingomonadaceae</taxon>
        <taxon>Blastomonas</taxon>
    </lineage>
</organism>
<comment type="caution">
    <text evidence="1">The sequence shown here is derived from an EMBL/GenBank/DDBJ whole genome shotgun (WGS) entry which is preliminary data.</text>
</comment>
<dbReference type="RefSeq" id="WP_188641659.1">
    <property type="nucleotide sequence ID" value="NZ_BMID01000001.1"/>
</dbReference>
<gene>
    <name evidence="1" type="ORF">GCM10010923_10050</name>
</gene>
<protein>
    <submittedName>
        <fullName evidence="1">Uncharacterized protein</fullName>
    </submittedName>
</protein>
<evidence type="ECO:0000313" key="2">
    <source>
        <dbReference type="Proteomes" id="UP000603317"/>
    </source>
</evidence>
<sequence length="486" mass="53360">MAGGNTTRAVDLDGTLQRLDGGSCVNQRALKTAHGLFTLERGSRAEPISLGELLEALWVLELMLTSNKISFDGTLPPAKVAQLQGELDELVRDNHFDRTLFGTVQPRDLAAQTGFMVTSAGRALDDLSLAAIANGAVSPAEGLDQPFAGRSETFFTKLREARDHIHRTDHWLESEEFQSWADGGFAGSKCVAGISGCGVEAIDAALALPDTYGIDRDLAMGTLVNRFRFSYIRQLAFAGQDVYVPPDRWQRLSQFHALTFQEAVSRHFRETAMADAHQLIEEQTADSGYRLALPPLGLFAFLQRDVKSPADILARAQADFADYGQLFRKFSQTTTELPPPEGGWVAMLGNEDLDAEHERIERFLSDRLGKFDREARRDNASLMERIKTTAIDFATGEAGSALFNAVGATLSVTLGPLASVGSFMTGKMLGKLYGEGTYRLLGHYDQYRDLKTKLTGKFEHVELATIERKVKQVFGTELTLKSGGRV</sequence>
<reference evidence="2" key="1">
    <citation type="journal article" date="2019" name="Int. J. Syst. Evol. Microbiol.">
        <title>The Global Catalogue of Microorganisms (GCM) 10K type strain sequencing project: providing services to taxonomists for standard genome sequencing and annotation.</title>
        <authorList>
            <consortium name="The Broad Institute Genomics Platform"/>
            <consortium name="The Broad Institute Genome Sequencing Center for Infectious Disease"/>
            <person name="Wu L."/>
            <person name="Ma J."/>
        </authorList>
    </citation>
    <scope>NUCLEOTIDE SEQUENCE [LARGE SCALE GENOMIC DNA]</scope>
    <source>
        <strain evidence="2">CGMCC 1.15297</strain>
    </source>
</reference>
<name>A0ABQ1F9G9_9SPHN</name>